<keyword evidence="2" id="KW-0812">Transmembrane</keyword>
<dbReference type="Gene3D" id="3.40.630.190">
    <property type="entry name" value="LCP protein"/>
    <property type="match status" value="1"/>
</dbReference>
<keyword evidence="2" id="KW-1133">Transmembrane helix</keyword>
<dbReference type="PANTHER" id="PTHR33392:SF6">
    <property type="entry name" value="POLYISOPRENYL-TEICHOIC ACID--PEPTIDOGLYCAN TEICHOIC ACID TRANSFERASE TAGU"/>
    <property type="match status" value="1"/>
</dbReference>
<reference evidence="4 5" key="1">
    <citation type="journal article" date="2022" name="Int. J. Syst. Evol. Microbiol.">
        <title>Apilactobacillus apisilvae sp. nov., Nicolia spurrieriana gen. nov. sp. nov., Bombilactobacillus folatiphilus sp. nov. and Bombilactobacillus thymidiniphilus sp. nov., four new lactic acid bacterial isolates from stingless bees Tetragonula carbonaria and Austroplebeia australis.</title>
        <authorList>
            <person name="Oliphant S.A."/>
            <person name="Watson-Haigh N.S."/>
            <person name="Sumby K.M."/>
            <person name="Gardner J."/>
            <person name="Groom S."/>
            <person name="Jiranek V."/>
        </authorList>
    </citation>
    <scope>NUCLEOTIDE SEQUENCE [LARGE SCALE GENOMIC DNA]</scope>
    <source>
        <strain evidence="4 5">SG4_A1</strain>
    </source>
</reference>
<evidence type="ECO:0000259" key="3">
    <source>
        <dbReference type="Pfam" id="PF03816"/>
    </source>
</evidence>
<evidence type="ECO:0000313" key="4">
    <source>
        <dbReference type="EMBL" id="UQS84216.1"/>
    </source>
</evidence>
<accession>A0ABY4PFB5</accession>
<dbReference type="Pfam" id="PF03816">
    <property type="entry name" value="LytR_cpsA_psr"/>
    <property type="match status" value="1"/>
</dbReference>
<name>A0ABY4PFB5_9LACO</name>
<evidence type="ECO:0000256" key="1">
    <source>
        <dbReference type="ARBA" id="ARBA00006068"/>
    </source>
</evidence>
<comment type="similarity">
    <text evidence="1">Belongs to the LytR/CpsA/Psr (LCP) family.</text>
</comment>
<dbReference type="PANTHER" id="PTHR33392">
    <property type="entry name" value="POLYISOPRENYL-TEICHOIC ACID--PEPTIDOGLYCAN TEICHOIC ACID TRANSFERASE TAGU"/>
    <property type="match status" value="1"/>
</dbReference>
<keyword evidence="5" id="KW-1185">Reference proteome</keyword>
<feature type="domain" description="Cell envelope-related transcriptional attenuator" evidence="3">
    <location>
        <begin position="100"/>
        <end position="246"/>
    </location>
</feature>
<proteinExistence type="inferred from homology"/>
<organism evidence="4 5">
    <name type="scientific">Bombilactobacillus thymidiniphilus</name>
    <dbReference type="NCBI Taxonomy" id="2923363"/>
    <lineage>
        <taxon>Bacteria</taxon>
        <taxon>Bacillati</taxon>
        <taxon>Bacillota</taxon>
        <taxon>Bacilli</taxon>
        <taxon>Lactobacillales</taxon>
        <taxon>Lactobacillaceae</taxon>
        <taxon>Bombilactobacillus</taxon>
    </lineage>
</organism>
<keyword evidence="2" id="KW-0472">Membrane</keyword>
<evidence type="ECO:0000313" key="5">
    <source>
        <dbReference type="Proteomes" id="UP000831947"/>
    </source>
</evidence>
<feature type="transmembrane region" description="Helical" evidence="2">
    <location>
        <begin position="29"/>
        <end position="50"/>
    </location>
</feature>
<gene>
    <name evidence="4" type="ORF">MOO47_03450</name>
</gene>
<dbReference type="InterPro" id="IPR004474">
    <property type="entry name" value="LytR_CpsA_psr"/>
</dbReference>
<sequence>MKDQEPKKSFFQRNMKLFMHNEHRMNKHYFWKSIVLIVVMAFFVVGAYGFRIYSQASDALGNSYKPISSNTSQTIKQRKPVTILLLGVDTGGEGRKDRGNSDTMILATVNPKTKKTTLVSIPRDTLAEIYGVKHHKRIIQKINSAYNLGAAPAAVKTVEKLVNVKIDNYITLDFHSLPKIVDAVGGIEVDAPFSFNYDYCNFKKGKQTINGKESLAYSRMRYEDPEGDYGRQQRQRQVIMAIIKKSISLKTLPNTQKVLNSISNSMSTDLSIDDVTALMQSYRNASQNMSSDHLQGYGTMINGVSYEIAPTKELQRVSNKLRTSVDLKKEKLDNEETKQNHLNVTRNDFSFNTKDLQNYIIYGSNISSKYLIKN</sequence>
<dbReference type="Proteomes" id="UP000831947">
    <property type="component" value="Chromosome"/>
</dbReference>
<evidence type="ECO:0000256" key="2">
    <source>
        <dbReference type="SAM" id="Phobius"/>
    </source>
</evidence>
<dbReference type="InterPro" id="IPR050922">
    <property type="entry name" value="LytR/CpsA/Psr_CW_biosynth"/>
</dbReference>
<protein>
    <submittedName>
        <fullName evidence="4">LCP family protein</fullName>
    </submittedName>
</protein>
<dbReference type="NCBIfam" id="TIGR00350">
    <property type="entry name" value="lytR_cpsA_psr"/>
    <property type="match status" value="1"/>
</dbReference>
<dbReference type="EMBL" id="CP093365">
    <property type="protein sequence ID" value="UQS84216.1"/>
    <property type="molecule type" value="Genomic_DNA"/>
</dbReference>